<evidence type="ECO:0000313" key="3">
    <source>
        <dbReference type="Proteomes" id="UP000276103"/>
    </source>
</evidence>
<feature type="region of interest" description="Disordered" evidence="1">
    <location>
        <begin position="38"/>
        <end position="89"/>
    </location>
</feature>
<dbReference type="OrthoDB" id="513842at2"/>
<gene>
    <name evidence="2" type="ORF">DSM107003_08620</name>
</gene>
<dbReference type="RefSeq" id="WP_127052434.1">
    <property type="nucleotide sequence ID" value="NZ_RSCM01000002.1"/>
</dbReference>
<dbReference type="EMBL" id="RSCM01000002">
    <property type="protein sequence ID" value="RUS98843.1"/>
    <property type="molecule type" value="Genomic_DNA"/>
</dbReference>
<feature type="region of interest" description="Disordered" evidence="1">
    <location>
        <begin position="175"/>
        <end position="200"/>
    </location>
</feature>
<dbReference type="PROSITE" id="PS51257">
    <property type="entry name" value="PROKAR_LIPOPROTEIN"/>
    <property type="match status" value="1"/>
</dbReference>
<sequence length="200" mass="22201">MKRVITSLQNLRPLRILTVFLAASFLFLVQACNRPTIAGQPPQPAGQPPNVQRYDPTKDYPLSPYEGGMNNFSDVDPRAKKSEKAAKERADELIENAQRNVESKGIDSTEQYVRNYRSGTPFGERVKNLGEDVGSSAEELREGVTKGTQRGVENLQENVGNAAKELTKNVQRGTEDIGKNIQRTAEDANQAVRRTVREAD</sequence>
<proteinExistence type="predicted"/>
<accession>A0A3S1IKR9</accession>
<dbReference type="Gene3D" id="1.20.120.20">
    <property type="entry name" value="Apolipoprotein"/>
    <property type="match status" value="1"/>
</dbReference>
<keyword evidence="3" id="KW-1185">Reference proteome</keyword>
<organism evidence="2 3">
    <name type="scientific">Trichormus variabilis SAG 1403-4b</name>
    <dbReference type="NCBI Taxonomy" id="447716"/>
    <lineage>
        <taxon>Bacteria</taxon>
        <taxon>Bacillati</taxon>
        <taxon>Cyanobacteriota</taxon>
        <taxon>Cyanophyceae</taxon>
        <taxon>Nostocales</taxon>
        <taxon>Nostocaceae</taxon>
        <taxon>Trichormus</taxon>
    </lineage>
</organism>
<dbReference type="AlphaFoldDB" id="A0A3S1IKR9"/>
<dbReference type="Proteomes" id="UP000276103">
    <property type="component" value="Unassembled WGS sequence"/>
</dbReference>
<feature type="compositionally biased region" description="Basic and acidic residues" evidence="1">
    <location>
        <begin position="75"/>
        <end position="89"/>
    </location>
</feature>
<evidence type="ECO:0000313" key="2">
    <source>
        <dbReference type="EMBL" id="RUS98843.1"/>
    </source>
</evidence>
<reference evidence="2 3" key="1">
    <citation type="journal article" date="2019" name="Genome Biol. Evol.">
        <title>Day and night: Metabolic profiles and evolutionary relationships of six axenic non-marine cyanobacteria.</title>
        <authorList>
            <person name="Will S.E."/>
            <person name="Henke P."/>
            <person name="Boedeker C."/>
            <person name="Huang S."/>
            <person name="Brinkmann H."/>
            <person name="Rohde M."/>
            <person name="Jarek M."/>
            <person name="Friedl T."/>
            <person name="Seufert S."/>
            <person name="Schumacher M."/>
            <person name="Overmann J."/>
            <person name="Neumann-Schaal M."/>
            <person name="Petersen J."/>
        </authorList>
    </citation>
    <scope>NUCLEOTIDE SEQUENCE [LARGE SCALE GENOMIC DNA]</scope>
    <source>
        <strain evidence="2 3">SAG 1403-4b</strain>
    </source>
</reference>
<protein>
    <submittedName>
        <fullName evidence="2">Uncharacterized protein</fullName>
    </submittedName>
</protein>
<name>A0A3S1IKR9_ANAVA</name>
<evidence type="ECO:0000256" key="1">
    <source>
        <dbReference type="SAM" id="MobiDB-lite"/>
    </source>
</evidence>
<comment type="caution">
    <text evidence="2">The sequence shown here is derived from an EMBL/GenBank/DDBJ whole genome shotgun (WGS) entry which is preliminary data.</text>
</comment>